<keyword evidence="3 6" id="KW-0560">Oxidoreductase</keyword>
<evidence type="ECO:0000256" key="1">
    <source>
        <dbReference type="ARBA" id="ARBA00022559"/>
    </source>
</evidence>
<name>A0A554W737_9BURK</name>
<dbReference type="GO" id="GO:0034599">
    <property type="term" value="P:cellular response to oxidative stress"/>
    <property type="evidence" value="ECO:0007669"/>
    <property type="project" value="InterPro"/>
</dbReference>
<protein>
    <recommendedName>
        <fullName evidence="6">Glutathione-dependent peroxiredoxin</fullName>
        <ecNumber evidence="6">1.11.1.27</ecNumber>
    </recommendedName>
</protein>
<dbReference type="GO" id="GO:0008379">
    <property type="term" value="F:thioredoxin peroxidase activity"/>
    <property type="evidence" value="ECO:0007669"/>
    <property type="project" value="InterPro"/>
</dbReference>
<dbReference type="SUPFAM" id="SSF52833">
    <property type="entry name" value="Thioredoxin-like"/>
    <property type="match status" value="1"/>
</dbReference>
<keyword evidence="9" id="KW-1185">Reference proteome</keyword>
<dbReference type="AlphaFoldDB" id="A0A554W737"/>
<comment type="function">
    <text evidence="6">Thiol-specific peroxidase that catalyzes the reduction of hydrogen peroxide and organic hydroperoxides to water and alcohols, respectively. Plays a role in cell protection against oxidative stress by detoxifying peroxides.</text>
</comment>
<evidence type="ECO:0000313" key="9">
    <source>
        <dbReference type="Proteomes" id="UP000315736"/>
    </source>
</evidence>
<keyword evidence="4 6" id="KW-0676">Redox-active center</keyword>
<keyword evidence="1 6" id="KW-0575">Peroxidase</keyword>
<proteinExistence type="inferred from homology"/>
<sequence length="174" mass="18618">MIQVGDRLPDVVLMEYCEASTPGCALGPQPVRVREAAAGKLVALFAVPGAFTPTCSTRHLPGYLQRYDELRAAGVKEIWCVSVNDAFVMHAWGREQGANGKIRMLADGSAEFARATGLTLDLTARGLGLRSNRYSMLVQDGIVRVLNVEGAGALEVSDADTLLAQLRSWSAQVG</sequence>
<evidence type="ECO:0000256" key="6">
    <source>
        <dbReference type="RuleBase" id="RU366011"/>
    </source>
</evidence>
<feature type="active site" description="Cysteine sulfenic acid (-SOH) intermediate" evidence="5">
    <location>
        <position position="55"/>
    </location>
</feature>
<dbReference type="FunFam" id="3.40.30.10:FF:000020">
    <property type="entry name" value="Peroxiredoxin"/>
    <property type="match status" value="1"/>
</dbReference>
<keyword evidence="2 6" id="KW-0049">Antioxidant</keyword>
<dbReference type="RefSeq" id="WP_143890494.1">
    <property type="nucleotide sequence ID" value="NZ_VJNB01000007.1"/>
</dbReference>
<dbReference type="InterPro" id="IPR037944">
    <property type="entry name" value="PRX5-like"/>
</dbReference>
<dbReference type="InterPro" id="IPR036249">
    <property type="entry name" value="Thioredoxin-like_sf"/>
</dbReference>
<evidence type="ECO:0000259" key="7">
    <source>
        <dbReference type="PROSITE" id="PS51352"/>
    </source>
</evidence>
<dbReference type="InterPro" id="IPR013740">
    <property type="entry name" value="Redoxin"/>
</dbReference>
<comment type="catalytic activity">
    <reaction evidence="6">
        <text>a hydroperoxide + 2 glutathione = an alcohol + glutathione disulfide + H2O</text>
        <dbReference type="Rhea" id="RHEA:62632"/>
        <dbReference type="ChEBI" id="CHEBI:15377"/>
        <dbReference type="ChEBI" id="CHEBI:30879"/>
        <dbReference type="ChEBI" id="CHEBI:35924"/>
        <dbReference type="ChEBI" id="CHEBI:57925"/>
        <dbReference type="ChEBI" id="CHEBI:58297"/>
        <dbReference type="EC" id="1.11.1.27"/>
    </reaction>
</comment>
<feature type="domain" description="Thioredoxin" evidence="7">
    <location>
        <begin position="2"/>
        <end position="168"/>
    </location>
</feature>
<dbReference type="Proteomes" id="UP000315736">
    <property type="component" value="Unassembled WGS sequence"/>
</dbReference>
<evidence type="ECO:0000256" key="5">
    <source>
        <dbReference type="PIRSR" id="PIRSR637944-1"/>
    </source>
</evidence>
<dbReference type="OrthoDB" id="9800621at2"/>
<evidence type="ECO:0000256" key="2">
    <source>
        <dbReference type="ARBA" id="ARBA00022862"/>
    </source>
</evidence>
<accession>A0A554W737</accession>
<dbReference type="GO" id="GO:0005737">
    <property type="term" value="C:cytoplasm"/>
    <property type="evidence" value="ECO:0007669"/>
    <property type="project" value="TreeGrafter"/>
</dbReference>
<reference evidence="8 9" key="1">
    <citation type="submission" date="2019-07" db="EMBL/GenBank/DDBJ databases">
        <title>Tepidimonas alkaliphilus YIM 72238 draft genome.</title>
        <authorList>
            <person name="Da Costa M.S."/>
            <person name="Froufe H.J.C."/>
            <person name="Egas C."/>
            <person name="Albuquerque L."/>
        </authorList>
    </citation>
    <scope>NUCLEOTIDE SEQUENCE [LARGE SCALE GENOMIC DNA]</scope>
    <source>
        <strain evidence="8 9">YIM 72238</strain>
    </source>
</reference>
<dbReference type="PANTHER" id="PTHR10430">
    <property type="entry name" value="PEROXIREDOXIN"/>
    <property type="match status" value="1"/>
</dbReference>
<dbReference type="PROSITE" id="PS51352">
    <property type="entry name" value="THIOREDOXIN_2"/>
    <property type="match status" value="1"/>
</dbReference>
<dbReference type="EMBL" id="VJNB01000007">
    <property type="protein sequence ID" value="TSE19386.1"/>
    <property type="molecule type" value="Genomic_DNA"/>
</dbReference>
<dbReference type="PANTHER" id="PTHR10430:SF16">
    <property type="entry name" value="PEROXIREDOXIN-5, MITOCHONDRIAL"/>
    <property type="match status" value="1"/>
</dbReference>
<organism evidence="8 9">
    <name type="scientific">Tepidimonas alkaliphilus</name>
    <dbReference type="NCBI Taxonomy" id="2588942"/>
    <lineage>
        <taxon>Bacteria</taxon>
        <taxon>Pseudomonadati</taxon>
        <taxon>Pseudomonadota</taxon>
        <taxon>Betaproteobacteria</taxon>
        <taxon>Burkholderiales</taxon>
        <taxon>Tepidimonas</taxon>
    </lineage>
</organism>
<dbReference type="Pfam" id="PF08534">
    <property type="entry name" value="Redoxin"/>
    <property type="match status" value="1"/>
</dbReference>
<dbReference type="CDD" id="cd03013">
    <property type="entry name" value="PRX5_like"/>
    <property type="match status" value="1"/>
</dbReference>
<evidence type="ECO:0000256" key="3">
    <source>
        <dbReference type="ARBA" id="ARBA00023002"/>
    </source>
</evidence>
<comment type="similarity">
    <text evidence="6">Belongs to the peroxiredoxin family. Prx5 subfamily.</text>
</comment>
<dbReference type="Gene3D" id="3.40.30.10">
    <property type="entry name" value="Glutaredoxin"/>
    <property type="match status" value="1"/>
</dbReference>
<dbReference type="InterPro" id="IPR013766">
    <property type="entry name" value="Thioredoxin_domain"/>
</dbReference>
<dbReference type="EC" id="1.11.1.27" evidence="6"/>
<dbReference type="GO" id="GO:0045454">
    <property type="term" value="P:cell redox homeostasis"/>
    <property type="evidence" value="ECO:0007669"/>
    <property type="project" value="TreeGrafter"/>
</dbReference>
<evidence type="ECO:0000256" key="4">
    <source>
        <dbReference type="ARBA" id="ARBA00023284"/>
    </source>
</evidence>
<evidence type="ECO:0000313" key="8">
    <source>
        <dbReference type="EMBL" id="TSE19386.1"/>
    </source>
</evidence>
<dbReference type="GO" id="GO:0042744">
    <property type="term" value="P:hydrogen peroxide catabolic process"/>
    <property type="evidence" value="ECO:0007669"/>
    <property type="project" value="TreeGrafter"/>
</dbReference>
<gene>
    <name evidence="8" type="ORF">Talka_01475</name>
</gene>
<comment type="caution">
    <text evidence="8">The sequence shown here is derived from an EMBL/GenBank/DDBJ whole genome shotgun (WGS) entry which is preliminary data.</text>
</comment>